<evidence type="ECO:0000313" key="10">
    <source>
        <dbReference type="Proteomes" id="UP000574717"/>
    </source>
</evidence>
<organism evidence="5 10">
    <name type="scientific">Candidatus Hakubella thermalkaliphila</name>
    <dbReference type="NCBI Taxonomy" id="2754717"/>
    <lineage>
        <taxon>Bacteria</taxon>
        <taxon>Bacillati</taxon>
        <taxon>Actinomycetota</taxon>
        <taxon>Actinomycetota incertae sedis</taxon>
        <taxon>Candidatus Hakubellales</taxon>
        <taxon>Candidatus Hakubellaceae</taxon>
        <taxon>Candidatus Hakubella</taxon>
    </lineage>
</organism>
<dbReference type="InterPro" id="IPR049381">
    <property type="entry name" value="UbiD-like_C"/>
</dbReference>
<dbReference type="InterPro" id="IPR048304">
    <property type="entry name" value="UbiD_Rift_dom"/>
</dbReference>
<feature type="domain" description="3-octaprenyl-4-hydroxybenzoate carboxy-lyase-like N-terminal" evidence="3">
    <location>
        <begin position="9"/>
        <end position="84"/>
    </location>
</feature>
<evidence type="ECO:0000256" key="1">
    <source>
        <dbReference type="ARBA" id="ARBA00010021"/>
    </source>
</evidence>
<dbReference type="NCBIfam" id="TIGR00148">
    <property type="entry name" value="UbiD family decarboxylase"/>
    <property type="match status" value="1"/>
</dbReference>
<comment type="caution">
    <text evidence="5">The sequence shown here is derived from an EMBL/GenBank/DDBJ whole genome shotgun (WGS) entry which is preliminary data.</text>
</comment>
<dbReference type="Proteomes" id="UP000574717">
    <property type="component" value="Unassembled WGS sequence"/>
</dbReference>
<dbReference type="RefSeq" id="WP_176231947.1">
    <property type="nucleotide sequence ID" value="NZ_BLRU01000100.1"/>
</dbReference>
<dbReference type="Pfam" id="PF20696">
    <property type="entry name" value="UbiD_C"/>
    <property type="match status" value="1"/>
</dbReference>
<evidence type="ECO:0000259" key="2">
    <source>
        <dbReference type="Pfam" id="PF01977"/>
    </source>
</evidence>
<dbReference type="Gene3D" id="3.40.1670.10">
    <property type="entry name" value="UbiD C-terminal domain-like"/>
    <property type="match status" value="1"/>
</dbReference>
<dbReference type="SUPFAM" id="SSF50475">
    <property type="entry name" value="FMN-binding split barrel"/>
    <property type="match status" value="1"/>
</dbReference>
<dbReference type="Proteomes" id="UP000569018">
    <property type="component" value="Unassembled WGS sequence"/>
</dbReference>
<dbReference type="EMBL" id="BLSD01000055">
    <property type="protein sequence ID" value="GFP39451.1"/>
    <property type="molecule type" value="Genomic_DNA"/>
</dbReference>
<dbReference type="FunFam" id="3.40.1670.10:FF:000002">
    <property type="entry name" value="Menaquinone biosynthesis decarboxylase"/>
    <property type="match status" value="1"/>
</dbReference>
<dbReference type="GO" id="GO:0006744">
    <property type="term" value="P:ubiquinone biosynthetic process"/>
    <property type="evidence" value="ECO:0007669"/>
    <property type="project" value="TreeGrafter"/>
</dbReference>
<dbReference type="EMBL" id="BLSC01000170">
    <property type="protein sequence ID" value="GFP37802.1"/>
    <property type="molecule type" value="Genomic_DNA"/>
</dbReference>
<evidence type="ECO:0000313" key="5">
    <source>
        <dbReference type="EMBL" id="GFP19569.1"/>
    </source>
</evidence>
<comment type="similarity">
    <text evidence="1">Belongs to the UbiD family.</text>
</comment>
<dbReference type="EMBL" id="BLRZ01000051">
    <property type="protein sequence ID" value="GFP30239.1"/>
    <property type="molecule type" value="Genomic_DNA"/>
</dbReference>
<dbReference type="EMBL" id="BLRU01000100">
    <property type="protein sequence ID" value="GFP19569.1"/>
    <property type="molecule type" value="Genomic_DNA"/>
</dbReference>
<dbReference type="Proteomes" id="UP000561271">
    <property type="component" value="Unassembled WGS sequence"/>
</dbReference>
<dbReference type="Gene3D" id="1.20.5.570">
    <property type="entry name" value="Single helix bin"/>
    <property type="match status" value="1"/>
</dbReference>
<dbReference type="Proteomes" id="UP000588083">
    <property type="component" value="Unassembled WGS sequence"/>
</dbReference>
<dbReference type="Pfam" id="PF20695">
    <property type="entry name" value="UbiD_N"/>
    <property type="match status" value="1"/>
</dbReference>
<dbReference type="PANTHER" id="PTHR30108:SF17">
    <property type="entry name" value="FERULIC ACID DECARBOXYLASE 1"/>
    <property type="match status" value="1"/>
</dbReference>
<dbReference type="InterPro" id="IPR002830">
    <property type="entry name" value="UbiD"/>
</dbReference>
<feature type="domain" description="3-octaprenyl-4-hydroxybenzoate carboxy-lyase-like Rift-related" evidence="2">
    <location>
        <begin position="117"/>
        <end position="315"/>
    </location>
</feature>
<evidence type="ECO:0000259" key="3">
    <source>
        <dbReference type="Pfam" id="PF20695"/>
    </source>
</evidence>
<gene>
    <name evidence="5" type="ORF">HKBW3S03_01074</name>
    <name evidence="6" type="ORF">HKBW3S34_01160</name>
    <name evidence="7" type="ORF">HKBW3S44_01482</name>
    <name evidence="8" type="ORF">HKBW3S47_01150</name>
</gene>
<dbReference type="GO" id="GO:0005829">
    <property type="term" value="C:cytosol"/>
    <property type="evidence" value="ECO:0007669"/>
    <property type="project" value="TreeGrafter"/>
</dbReference>
<dbReference type="NCBIfam" id="TIGR03701">
    <property type="entry name" value="mena_SCO4490"/>
    <property type="match status" value="1"/>
</dbReference>
<feature type="domain" description="3-octaprenyl-4-hydroxybenzoate carboxy-lyase-like C-terminal" evidence="4">
    <location>
        <begin position="321"/>
        <end position="443"/>
    </location>
</feature>
<proteinExistence type="inferred from homology"/>
<dbReference type="AlphaFoldDB" id="A0A6V8NGZ2"/>
<evidence type="ECO:0000313" key="9">
    <source>
        <dbReference type="Proteomes" id="UP000561271"/>
    </source>
</evidence>
<dbReference type="InterPro" id="IPR022390">
    <property type="entry name" value="HBDC"/>
</dbReference>
<evidence type="ECO:0000259" key="4">
    <source>
        <dbReference type="Pfam" id="PF20696"/>
    </source>
</evidence>
<dbReference type="SUPFAM" id="SSF143968">
    <property type="entry name" value="UbiD C-terminal domain-like"/>
    <property type="match status" value="1"/>
</dbReference>
<name>A0A6V8NGZ2_9ACTN</name>
<evidence type="ECO:0000313" key="11">
    <source>
        <dbReference type="Proteomes" id="UP000588083"/>
    </source>
</evidence>
<dbReference type="InterPro" id="IPR049383">
    <property type="entry name" value="UbiD-like_N"/>
</dbReference>
<sequence>MFKDLREFIHFLENRGQLRRVTVPVDAELEITEIVDRICKQNGPALLFEQVKGYDIPVVINLFGSLERMSWALGVPKLDSIAQRMAGLLSLSLPEGFLGKLSLLNRLRKIGRFAPKTVRKAPCQEVVIAQEPSLDFLPILKCWPQDGGRFITLPLVITKNPLTGQQNIGIYRLQKYDHRTTGMHWHIHHDGARNYRESQKLGRNLEVAVVLGGDPATIYAASAPLPPGFNELLLAGFLREAPVEVVRCKMLDLAVPAHAEIILEGYVDATEKRTEGPFGDHTGFYSPAQDYPVFHLTCITHRKSPIYPATVVGRPPMEDVFLGKATERIFLPLLQMQIPEIVDLHLPLEGVFHNCAIVSIRKSYPGQARKVMSALWGLGQVGLTKVIIVVDEDVDVQNLSQVAWKVFNNIDPERDFLFIKGPVDVLDHASSVCGYGSKVGIDATRKMREEGHEREWPEEIRMDEEIKRLVDQRWQDYGLD</sequence>
<reference evidence="9 10" key="1">
    <citation type="journal article" date="2020" name="Front. Microbiol.">
        <title>Single-cell genomics of novel Actinobacteria with the Wood-Ljungdahl pathway discovered in a serpentinizing system.</title>
        <authorList>
            <person name="Merino N."/>
            <person name="Kawai M."/>
            <person name="Boyd E.S."/>
            <person name="Colman D.R."/>
            <person name="McGlynn S.E."/>
            <person name="Nealson K.H."/>
            <person name="Kurokawa K."/>
            <person name="Hongoh Y."/>
        </authorList>
    </citation>
    <scope>NUCLEOTIDE SEQUENCE [LARGE SCALE GENOMIC DNA]</scope>
    <source>
        <strain evidence="5 10">S03</strain>
        <strain evidence="6 11">S34</strain>
        <strain evidence="7 9">S44</strain>
        <strain evidence="8">S47</strain>
    </source>
</reference>
<dbReference type="PANTHER" id="PTHR30108">
    <property type="entry name" value="3-OCTAPRENYL-4-HYDROXYBENZOATE CARBOXY-LYASE-RELATED"/>
    <property type="match status" value="1"/>
</dbReference>
<dbReference type="GO" id="GO:0008694">
    <property type="term" value="F:4-hydroxy-3-polyprenylbenzoate decarboxylase activity"/>
    <property type="evidence" value="ECO:0007669"/>
    <property type="project" value="TreeGrafter"/>
</dbReference>
<evidence type="ECO:0000313" key="7">
    <source>
        <dbReference type="EMBL" id="GFP37802.1"/>
    </source>
</evidence>
<evidence type="ECO:0000313" key="8">
    <source>
        <dbReference type="EMBL" id="GFP39451.1"/>
    </source>
</evidence>
<evidence type="ECO:0000313" key="6">
    <source>
        <dbReference type="EMBL" id="GFP30239.1"/>
    </source>
</evidence>
<dbReference type="Pfam" id="PF01977">
    <property type="entry name" value="UbiD"/>
    <property type="match status" value="1"/>
</dbReference>
<keyword evidence="11" id="KW-1185">Reference proteome</keyword>
<protein>
    <submittedName>
        <fullName evidence="5">4-hydroxy-3-polyprenylbenzoate decarboxylase</fullName>
    </submittedName>
</protein>
<accession>A0A6V8NGZ2</accession>